<protein>
    <recommendedName>
        <fullName evidence="3 10">Ferredoxin-like protein</fullName>
    </recommendedName>
</protein>
<evidence type="ECO:0000313" key="13">
    <source>
        <dbReference type="Proteomes" id="UP000297890"/>
    </source>
</evidence>
<dbReference type="InterPro" id="IPR017896">
    <property type="entry name" value="4Fe4S_Fe-S-bd"/>
</dbReference>
<name>A0A4Z0F993_9GAMM</name>
<keyword evidence="6 10" id="KW-0249">Electron transport</keyword>
<evidence type="ECO:0000256" key="5">
    <source>
        <dbReference type="ARBA" id="ARBA00022723"/>
    </source>
</evidence>
<keyword evidence="4 10" id="KW-0813">Transport</keyword>
<evidence type="ECO:0000256" key="10">
    <source>
        <dbReference type="PIRNR" id="PIRNR036548"/>
    </source>
</evidence>
<keyword evidence="9" id="KW-0535">Nitrogen fixation</keyword>
<dbReference type="PIRSF" id="PIRSF036548">
    <property type="entry name" value="Fdx_FixX"/>
    <property type="match status" value="1"/>
</dbReference>
<evidence type="ECO:0000256" key="8">
    <source>
        <dbReference type="ARBA" id="ARBA00023014"/>
    </source>
</evidence>
<evidence type="ECO:0000256" key="1">
    <source>
        <dbReference type="ARBA" id="ARBA00003208"/>
    </source>
</evidence>
<keyword evidence="5 10" id="KW-0479">Metal-binding</keyword>
<dbReference type="GO" id="GO:0005506">
    <property type="term" value="F:iron ion binding"/>
    <property type="evidence" value="ECO:0007669"/>
    <property type="project" value="UniProtKB-UniRule"/>
</dbReference>
<dbReference type="InterPro" id="IPR012206">
    <property type="entry name" value="Fd_FixX"/>
</dbReference>
<dbReference type="SUPFAM" id="SSF54862">
    <property type="entry name" value="4Fe-4S ferredoxins"/>
    <property type="match status" value="1"/>
</dbReference>
<reference evidence="12 13" key="1">
    <citation type="journal article" date="2019" name="ISME J.">
        <title>Candidatus Macondimonas diazotrophica, a novel gammaproteobacterial genus dominating crude-oil-contaminated coastal sediments.</title>
        <authorList>
            <person name="Karthikeyan S."/>
            <person name="Konstantinidis K."/>
        </authorList>
    </citation>
    <scope>NUCLEOTIDE SEQUENCE [LARGE SCALE GENOMIC DNA]</scope>
    <source>
        <strain evidence="12 13">KTK01</strain>
    </source>
</reference>
<dbReference type="Proteomes" id="UP000297890">
    <property type="component" value="Unassembled WGS sequence"/>
</dbReference>
<dbReference type="AlphaFoldDB" id="A0A4Z0F993"/>
<accession>A0A4Z0F993</accession>
<evidence type="ECO:0000256" key="7">
    <source>
        <dbReference type="ARBA" id="ARBA00023004"/>
    </source>
</evidence>
<gene>
    <name evidence="12" type="ORF">E4680_10615</name>
</gene>
<evidence type="ECO:0000313" key="12">
    <source>
        <dbReference type="EMBL" id="TFZ81911.1"/>
    </source>
</evidence>
<dbReference type="InterPro" id="IPR007859">
    <property type="entry name" value="ETF-QO/FixX_C"/>
</dbReference>
<evidence type="ECO:0000256" key="6">
    <source>
        <dbReference type="ARBA" id="ARBA00022982"/>
    </source>
</evidence>
<dbReference type="PANTHER" id="PTHR43082">
    <property type="entry name" value="FERREDOXIN-LIKE"/>
    <property type="match status" value="1"/>
</dbReference>
<dbReference type="Pfam" id="PF05187">
    <property type="entry name" value="Fer4_ETF_QO"/>
    <property type="match status" value="1"/>
</dbReference>
<dbReference type="PANTHER" id="PTHR43082:SF3">
    <property type="entry name" value="FERREDOXIN-LIKE PROTEIN YDIT"/>
    <property type="match status" value="1"/>
</dbReference>
<dbReference type="OrthoDB" id="9800260at2"/>
<evidence type="ECO:0000256" key="3">
    <source>
        <dbReference type="ARBA" id="ARBA00020378"/>
    </source>
</evidence>
<dbReference type="Gene3D" id="3.30.70.20">
    <property type="match status" value="1"/>
</dbReference>
<keyword evidence="13" id="KW-1185">Reference proteome</keyword>
<keyword evidence="7 10" id="KW-0408">Iron</keyword>
<evidence type="ECO:0000256" key="4">
    <source>
        <dbReference type="ARBA" id="ARBA00022448"/>
    </source>
</evidence>
<keyword evidence="8 10" id="KW-0411">Iron-sulfur</keyword>
<comment type="similarity">
    <text evidence="2">To ferredoxins from P.putida and C.tartarivorum, ferredoxin I from A.vinelandii, ferredoxin II from D.desulfuricans.</text>
</comment>
<comment type="caution">
    <text evidence="12">The sequence shown here is derived from an EMBL/GenBank/DDBJ whole genome shotgun (WGS) entry which is preliminary data.</text>
</comment>
<organism evidence="12 13">
    <name type="scientific">Candidatus Macondimonas diazotrophica</name>
    <dbReference type="NCBI Taxonomy" id="2305248"/>
    <lineage>
        <taxon>Bacteria</taxon>
        <taxon>Pseudomonadati</taxon>
        <taxon>Pseudomonadota</taxon>
        <taxon>Gammaproteobacteria</taxon>
        <taxon>Chromatiales</taxon>
        <taxon>Ectothiorhodospiraceae</taxon>
        <taxon>Candidatus Macondimonas</taxon>
    </lineage>
</organism>
<sequence>MTHINVEEKLFQNRYKVDAGRPHIQIKDADVCRSQCKSQQCTTCCPAGCYTAEGNGAVTLITDGCLECGTCRVICTDYRNVEWEYPRGGFGILFKFG</sequence>
<feature type="domain" description="4Fe-4S ferredoxin-type" evidence="11">
    <location>
        <begin position="22"/>
        <end position="55"/>
    </location>
</feature>
<proteinExistence type="predicted"/>
<dbReference type="PROSITE" id="PS51379">
    <property type="entry name" value="4FE4S_FER_2"/>
    <property type="match status" value="1"/>
</dbReference>
<dbReference type="GO" id="GO:0051536">
    <property type="term" value="F:iron-sulfur cluster binding"/>
    <property type="evidence" value="ECO:0007669"/>
    <property type="project" value="UniProtKB-KW"/>
</dbReference>
<evidence type="ECO:0000256" key="9">
    <source>
        <dbReference type="ARBA" id="ARBA00023231"/>
    </source>
</evidence>
<evidence type="ECO:0000256" key="2">
    <source>
        <dbReference type="ARBA" id="ARBA00009192"/>
    </source>
</evidence>
<dbReference type="EMBL" id="SRIO01000014">
    <property type="protein sequence ID" value="TFZ81911.1"/>
    <property type="molecule type" value="Genomic_DNA"/>
</dbReference>
<comment type="function">
    <text evidence="1 10">Could be a 3Fe-4S cluster-containing protein.</text>
</comment>
<evidence type="ECO:0000259" key="11">
    <source>
        <dbReference type="PROSITE" id="PS51379"/>
    </source>
</evidence>
<dbReference type="RefSeq" id="WP_135282389.1">
    <property type="nucleotide sequence ID" value="NZ_SRIO01000014.1"/>
</dbReference>